<evidence type="ECO:0000313" key="1">
    <source>
        <dbReference type="EMBL" id="NMR21599.1"/>
    </source>
</evidence>
<reference evidence="1 2" key="1">
    <citation type="submission" date="2020-04" db="EMBL/GenBank/DDBJ databases">
        <title>Sequencing and Assembly of C. fimi.</title>
        <authorList>
            <person name="Ramsey A.R."/>
        </authorList>
    </citation>
    <scope>NUCLEOTIDE SEQUENCE [LARGE SCALE GENOMIC DNA]</scope>
    <source>
        <strain evidence="1 2">SB</strain>
    </source>
</reference>
<comment type="caution">
    <text evidence="1">The sequence shown here is derived from an EMBL/GenBank/DDBJ whole genome shotgun (WGS) entry which is preliminary data.</text>
</comment>
<gene>
    <name evidence="1" type="ORF">HIR71_15470</name>
</gene>
<organism evidence="1 2">
    <name type="scientific">Cellulomonas fimi</name>
    <dbReference type="NCBI Taxonomy" id="1708"/>
    <lineage>
        <taxon>Bacteria</taxon>
        <taxon>Bacillati</taxon>
        <taxon>Actinomycetota</taxon>
        <taxon>Actinomycetes</taxon>
        <taxon>Micrococcales</taxon>
        <taxon>Cellulomonadaceae</taxon>
        <taxon>Cellulomonas</taxon>
    </lineage>
</organism>
<sequence length="139" mass="16126">MRAGSYAEYENEIYECGALSKPMVRLFAEERAPRPGFELDRWGRWTRLVDRREVSRLFRVRTTASWRGWQAEVERFADDASAEIYVDGYSQPPLASPPPMKPIPPHELGLRQIDKNIWRGVVPVRDLENISEVVEEVPL</sequence>
<name>A0A7Y0QJ59_CELFI</name>
<accession>A0A7Y0QJ59</accession>
<protein>
    <submittedName>
        <fullName evidence="1">Uncharacterized protein</fullName>
    </submittedName>
</protein>
<dbReference type="EMBL" id="JABCJJ010000044">
    <property type="protein sequence ID" value="NMR21599.1"/>
    <property type="molecule type" value="Genomic_DNA"/>
</dbReference>
<dbReference type="AlphaFoldDB" id="A0A7Y0QJ59"/>
<dbReference type="Proteomes" id="UP000562124">
    <property type="component" value="Unassembled WGS sequence"/>
</dbReference>
<dbReference type="RefSeq" id="WP_169325969.1">
    <property type="nucleotide sequence ID" value="NZ_JABCJJ010000044.1"/>
</dbReference>
<evidence type="ECO:0000313" key="2">
    <source>
        <dbReference type="Proteomes" id="UP000562124"/>
    </source>
</evidence>
<keyword evidence="2" id="KW-1185">Reference proteome</keyword>
<proteinExistence type="predicted"/>